<accession>H3ZPC1</accession>
<evidence type="ECO:0000259" key="1">
    <source>
        <dbReference type="Pfam" id="PF05763"/>
    </source>
</evidence>
<dbReference type="KEGG" id="tlt:OCC_03848"/>
<evidence type="ECO:0000313" key="3">
    <source>
        <dbReference type="Proteomes" id="UP000015502"/>
    </source>
</evidence>
<evidence type="ECO:0000313" key="2">
    <source>
        <dbReference type="EMBL" id="EHR78156.1"/>
    </source>
</evidence>
<dbReference type="InterPro" id="IPR009078">
    <property type="entry name" value="Ferritin-like_SF"/>
</dbReference>
<organism evidence="2 3">
    <name type="scientific">Thermococcus litoralis (strain ATCC 51850 / DSM 5473 / JCM 8560 / NS-C)</name>
    <dbReference type="NCBI Taxonomy" id="523849"/>
    <lineage>
        <taxon>Archaea</taxon>
        <taxon>Methanobacteriati</taxon>
        <taxon>Methanobacteriota</taxon>
        <taxon>Thermococci</taxon>
        <taxon>Thermococcales</taxon>
        <taxon>Thermococcaceae</taxon>
        <taxon>Thermococcus</taxon>
    </lineage>
</organism>
<protein>
    <recommendedName>
        <fullName evidence="1">DUF835 domain-containing protein</fullName>
    </recommendedName>
</protein>
<dbReference type="OrthoDB" id="86289at2157"/>
<dbReference type="PaxDb" id="523849-OCC_03848"/>
<dbReference type="STRING" id="523849.OCC_03848"/>
<dbReference type="InterPro" id="IPR012347">
    <property type="entry name" value="Ferritin-like"/>
</dbReference>
<dbReference type="Proteomes" id="UP000015502">
    <property type="component" value="Chromosome"/>
</dbReference>
<proteinExistence type="predicted"/>
<dbReference type="SUPFAM" id="SSF47240">
    <property type="entry name" value="Ferritin-like"/>
    <property type="match status" value="1"/>
</dbReference>
<dbReference type="PANTHER" id="PTHR33531">
    <property type="entry name" value="RUBRERYTHRIN SUBFAMILY"/>
    <property type="match status" value="1"/>
</dbReference>
<dbReference type="Pfam" id="PF05763">
    <property type="entry name" value="DUF835"/>
    <property type="match status" value="1"/>
</dbReference>
<dbReference type="HOGENOM" id="CLU_074025_0_0_2"/>
<sequence length="315" mass="36973">MEWEDIIQDDQIIRYLWEKSPKEALGFLIFNKEHEAKFYKELSENCSLESVKTLFSSFSEESLKEKNELYGKFQLLYPGEEPKFPELSFFQNKRVTKDLNTIREHLKILRTCMDLELSMKETYEIVSKVIKDDNLKSTLSKLSHIEGEYYDKLRELYELLLALSEDEVKLKELVPGGYLFSTKFKARYFLLNLTDKHRMAIITRDSPDEVKKLFKDNVEVYWLTNIPTVGSISPDRFDEARKFMIDFLKQGHSILAIEGIEHLNAKLGFKKFFEVLTYLKDYAIINQSYVILSGDLNAFNESEKGILSSEFHLIS</sequence>
<feature type="domain" description="DUF835" evidence="1">
    <location>
        <begin position="185"/>
        <end position="311"/>
    </location>
</feature>
<dbReference type="RefSeq" id="WP_004068855.1">
    <property type="nucleotide sequence ID" value="NC_022084.1"/>
</dbReference>
<dbReference type="PANTHER" id="PTHR33531:SF10">
    <property type="entry name" value="BLR7895 PROTEIN"/>
    <property type="match status" value="1"/>
</dbReference>
<dbReference type="GeneID" id="16550224"/>
<dbReference type="InterPro" id="IPR008553">
    <property type="entry name" value="DUF835"/>
</dbReference>
<reference evidence="2 3" key="1">
    <citation type="journal article" date="2012" name="J. Bacteriol.">
        <title>Genome sequence of the model hyperthermophilic archaeon Thermococcus litoralis NS-C.</title>
        <authorList>
            <person name="Gardner A.F."/>
            <person name="Kumar S."/>
            <person name="Perler F.B."/>
        </authorList>
    </citation>
    <scope>NUCLEOTIDE SEQUENCE [LARGE SCALE GENOMIC DNA]</scope>
    <source>
        <strain evidence="3">ATCC 51850 / DSM 5473 / JCM 8560 / NS-C</strain>
    </source>
</reference>
<dbReference type="EMBL" id="CP006670">
    <property type="protein sequence ID" value="EHR78156.1"/>
    <property type="molecule type" value="Genomic_DNA"/>
</dbReference>
<dbReference type="AlphaFoldDB" id="H3ZPC1"/>
<name>H3ZPC1_THELN</name>
<dbReference type="Gene3D" id="1.20.1260.10">
    <property type="match status" value="1"/>
</dbReference>
<keyword evidence="3" id="KW-1185">Reference proteome</keyword>
<gene>
    <name evidence="2" type="ORF">OCC_03848</name>
</gene>